<feature type="domain" description="N-acetyltransferase" evidence="1">
    <location>
        <begin position="1"/>
        <end position="144"/>
    </location>
</feature>
<dbReference type="SUPFAM" id="SSF55729">
    <property type="entry name" value="Acyl-CoA N-acyltransferases (Nat)"/>
    <property type="match status" value="1"/>
</dbReference>
<sequence length="153" mass="17036">MPIRLERVALSDERYISLCESCLRELRDTYTPTKRALQARAVESSSLELFALIQENKIVAAVSVKRDRTSLHLSALYVSCSHRGRGLARLLLSQVSAAFSGAKEMSVWCVEETGNVDVFRALGFSLVRKEKSAFLALTDGRPATEVQLSRMLD</sequence>
<evidence type="ECO:0000313" key="2">
    <source>
        <dbReference type="EMBL" id="SHI15077.1"/>
    </source>
</evidence>
<dbReference type="InterPro" id="IPR016181">
    <property type="entry name" value="Acyl_CoA_acyltransferase"/>
</dbReference>
<dbReference type="Gene3D" id="3.40.630.30">
    <property type="match status" value="1"/>
</dbReference>
<dbReference type="Pfam" id="PF13673">
    <property type="entry name" value="Acetyltransf_10"/>
    <property type="match status" value="1"/>
</dbReference>
<keyword evidence="3" id="KW-1185">Reference proteome</keyword>
<gene>
    <name evidence="2" type="ORF">SAMN02745129_4390</name>
</gene>
<evidence type="ECO:0000313" key="3">
    <source>
        <dbReference type="Proteomes" id="UP000184268"/>
    </source>
</evidence>
<dbReference type="EMBL" id="FQXG01000008">
    <property type="protein sequence ID" value="SHI15077.1"/>
    <property type="molecule type" value="Genomic_DNA"/>
</dbReference>
<dbReference type="AlphaFoldDB" id="A0A1M5YSJ3"/>
<accession>A0A1M5YSJ3</accession>
<evidence type="ECO:0000259" key="1">
    <source>
        <dbReference type="PROSITE" id="PS51186"/>
    </source>
</evidence>
<dbReference type="RefSeq" id="WP_073326069.1">
    <property type="nucleotide sequence ID" value="NZ_FQXG01000008.1"/>
</dbReference>
<reference evidence="3" key="1">
    <citation type="submission" date="2016-11" db="EMBL/GenBank/DDBJ databases">
        <authorList>
            <person name="Varghese N."/>
            <person name="Submissions S."/>
        </authorList>
    </citation>
    <scope>NUCLEOTIDE SEQUENCE [LARGE SCALE GENOMIC DNA]</scope>
    <source>
        <strain evidence="3">DSM 16917</strain>
    </source>
</reference>
<keyword evidence="2" id="KW-0808">Transferase</keyword>
<dbReference type="InterPro" id="IPR000182">
    <property type="entry name" value="GNAT_dom"/>
</dbReference>
<proteinExistence type="predicted"/>
<dbReference type="OrthoDB" id="9803233at2"/>
<dbReference type="PROSITE" id="PS51186">
    <property type="entry name" value="GNAT"/>
    <property type="match status" value="1"/>
</dbReference>
<dbReference type="GO" id="GO:0016747">
    <property type="term" value="F:acyltransferase activity, transferring groups other than amino-acyl groups"/>
    <property type="evidence" value="ECO:0007669"/>
    <property type="project" value="InterPro"/>
</dbReference>
<dbReference type="CDD" id="cd04301">
    <property type="entry name" value="NAT_SF"/>
    <property type="match status" value="1"/>
</dbReference>
<organism evidence="2 3">
    <name type="scientific">Ferrimonas marina</name>
    <dbReference type="NCBI Taxonomy" id="299255"/>
    <lineage>
        <taxon>Bacteria</taxon>
        <taxon>Pseudomonadati</taxon>
        <taxon>Pseudomonadota</taxon>
        <taxon>Gammaproteobacteria</taxon>
        <taxon>Alteromonadales</taxon>
        <taxon>Ferrimonadaceae</taxon>
        <taxon>Ferrimonas</taxon>
    </lineage>
</organism>
<protein>
    <submittedName>
        <fullName evidence="2">Acetyltransferase (GNAT) domain-containing protein</fullName>
    </submittedName>
</protein>
<name>A0A1M5YSJ3_9GAMM</name>
<dbReference type="Proteomes" id="UP000184268">
    <property type="component" value="Unassembled WGS sequence"/>
</dbReference>